<dbReference type="AlphaFoldDB" id="A0A0J6WW58"/>
<feature type="transmembrane region" description="Helical" evidence="1">
    <location>
        <begin position="129"/>
        <end position="148"/>
    </location>
</feature>
<gene>
    <name evidence="2" type="ORF">AB840_01175</name>
</gene>
<dbReference type="InParanoid" id="A0A0J6WW58"/>
<keyword evidence="1" id="KW-0472">Membrane</keyword>
<name>A0A0J6WW58_9FIRM</name>
<feature type="transmembrane region" description="Helical" evidence="1">
    <location>
        <begin position="206"/>
        <end position="228"/>
    </location>
</feature>
<sequence>MVLVLCLTIIFMVIITLICSPLFYETTLYIGSPCSFRSTIHWFGRFFYYDWTYTYGKQPHSSSRLGWKKREMQAPSIQLKTAPEQSFKTEDILKDLEREDTGLSYKDIKDAAPRHSKQSDSHFFWWKPLITSQTFITAFCIFLGRLLYHSRIRRLSLEGTLGLSRPHETGILAGALYAIIPANIRTLHFNFIEERYDCTFHAAGHIYPAALIFYTAAFLLSSPVRCILLQWHKTRKEEDHG</sequence>
<protein>
    <submittedName>
        <fullName evidence="2">Uncharacterized protein</fullName>
    </submittedName>
</protein>
<keyword evidence="1" id="KW-0812">Transmembrane</keyword>
<evidence type="ECO:0000313" key="3">
    <source>
        <dbReference type="Proteomes" id="UP000036503"/>
    </source>
</evidence>
<dbReference type="Proteomes" id="UP000036503">
    <property type="component" value="Unassembled WGS sequence"/>
</dbReference>
<organism evidence="2 3">
    <name type="scientific">Megasphaera cerevisiae DSM 20462</name>
    <dbReference type="NCBI Taxonomy" id="1122219"/>
    <lineage>
        <taxon>Bacteria</taxon>
        <taxon>Bacillati</taxon>
        <taxon>Bacillota</taxon>
        <taxon>Negativicutes</taxon>
        <taxon>Veillonellales</taxon>
        <taxon>Veillonellaceae</taxon>
        <taxon>Megasphaera</taxon>
    </lineage>
</organism>
<accession>A0A0J6WW58</accession>
<dbReference type="PATRIC" id="fig|1122219.3.peg.266"/>
<keyword evidence="1" id="KW-1133">Transmembrane helix</keyword>
<reference evidence="2 3" key="1">
    <citation type="submission" date="2015-06" db="EMBL/GenBank/DDBJ databases">
        <title>Draft genome sequence of beer spoilage bacterium Megasphaera cerevisiae type strain 20462.</title>
        <authorList>
            <person name="Kutumbaka K."/>
            <person name="Pasmowitz J."/>
            <person name="Mategko J."/>
            <person name="Reyes D."/>
            <person name="Friedrich A."/>
            <person name="Han S."/>
            <person name="Martens-Habbena W."/>
            <person name="Neal-McKinney J."/>
            <person name="Janagama H.K."/>
            <person name="Nadala C."/>
            <person name="Samadpour M."/>
        </authorList>
    </citation>
    <scope>NUCLEOTIDE SEQUENCE [LARGE SCALE GENOMIC DNA]</scope>
    <source>
        <strain evidence="2 3">DSM 20462</strain>
    </source>
</reference>
<evidence type="ECO:0000313" key="2">
    <source>
        <dbReference type="EMBL" id="KMO87765.1"/>
    </source>
</evidence>
<dbReference type="EMBL" id="LEKT01000002">
    <property type="protein sequence ID" value="KMO87765.1"/>
    <property type="molecule type" value="Genomic_DNA"/>
</dbReference>
<evidence type="ECO:0000256" key="1">
    <source>
        <dbReference type="SAM" id="Phobius"/>
    </source>
</evidence>
<keyword evidence="3" id="KW-1185">Reference proteome</keyword>
<dbReference type="STRING" id="39029.BSR42_06685"/>
<proteinExistence type="predicted"/>
<comment type="caution">
    <text evidence="2">The sequence shown here is derived from an EMBL/GenBank/DDBJ whole genome shotgun (WGS) entry which is preliminary data.</text>
</comment>
<feature type="transmembrane region" description="Helical" evidence="1">
    <location>
        <begin position="169"/>
        <end position="186"/>
    </location>
</feature>